<dbReference type="AlphaFoldDB" id="A0A0S3TBC0"/>
<gene>
    <name evidence="1" type="primary">Vigan.11G172600</name>
    <name evidence="1" type="ORF">VIGAN_11172600</name>
</gene>
<keyword evidence="2" id="KW-1185">Reference proteome</keyword>
<protein>
    <submittedName>
        <fullName evidence="1">Uncharacterized protein</fullName>
    </submittedName>
</protein>
<accession>A0A0S3TBC0</accession>
<dbReference type="Proteomes" id="UP000291084">
    <property type="component" value="Chromosome 11"/>
</dbReference>
<dbReference type="OrthoDB" id="1750186at2759"/>
<feature type="non-terminal residue" evidence="1">
    <location>
        <position position="73"/>
    </location>
</feature>
<dbReference type="EMBL" id="AP015044">
    <property type="protein sequence ID" value="BAU02243.1"/>
    <property type="molecule type" value="Genomic_DNA"/>
</dbReference>
<name>A0A0S3TBC0_PHAAN</name>
<reference evidence="1 2" key="1">
    <citation type="journal article" date="2015" name="Sci. Rep.">
        <title>The power of single molecule real-time sequencing technology in the de novo assembly of a eukaryotic genome.</title>
        <authorList>
            <person name="Sakai H."/>
            <person name="Naito K."/>
            <person name="Ogiso-Tanaka E."/>
            <person name="Takahashi Y."/>
            <person name="Iseki K."/>
            <person name="Muto C."/>
            <person name="Satou K."/>
            <person name="Teruya K."/>
            <person name="Shiroma A."/>
            <person name="Shimoji M."/>
            <person name="Hirano T."/>
            <person name="Itoh T."/>
            <person name="Kaga A."/>
            <person name="Tomooka N."/>
        </authorList>
    </citation>
    <scope>NUCLEOTIDE SEQUENCE [LARGE SCALE GENOMIC DNA]</scope>
    <source>
        <strain evidence="2">cv. Shumari</strain>
    </source>
</reference>
<sequence>MVEAPQVMAKEDGGRVENNDNMYEMINDVFAHHCYNNDMADDDEMGAKSSHTTSHDGTDIFDRYCKEVGRNGE</sequence>
<organism evidence="1 2">
    <name type="scientific">Vigna angularis var. angularis</name>
    <dbReference type="NCBI Taxonomy" id="157739"/>
    <lineage>
        <taxon>Eukaryota</taxon>
        <taxon>Viridiplantae</taxon>
        <taxon>Streptophyta</taxon>
        <taxon>Embryophyta</taxon>
        <taxon>Tracheophyta</taxon>
        <taxon>Spermatophyta</taxon>
        <taxon>Magnoliopsida</taxon>
        <taxon>eudicotyledons</taxon>
        <taxon>Gunneridae</taxon>
        <taxon>Pentapetalae</taxon>
        <taxon>rosids</taxon>
        <taxon>fabids</taxon>
        <taxon>Fabales</taxon>
        <taxon>Fabaceae</taxon>
        <taxon>Papilionoideae</taxon>
        <taxon>50 kb inversion clade</taxon>
        <taxon>NPAAA clade</taxon>
        <taxon>indigoferoid/millettioid clade</taxon>
        <taxon>Phaseoleae</taxon>
        <taxon>Vigna</taxon>
    </lineage>
</organism>
<evidence type="ECO:0000313" key="2">
    <source>
        <dbReference type="Proteomes" id="UP000291084"/>
    </source>
</evidence>
<proteinExistence type="predicted"/>
<evidence type="ECO:0000313" key="1">
    <source>
        <dbReference type="EMBL" id="BAU02243.1"/>
    </source>
</evidence>